<gene>
    <name evidence="8" type="ORF">As57867_002499</name>
</gene>
<dbReference type="Pfam" id="PF00083">
    <property type="entry name" value="Sugar_tr"/>
    <property type="match status" value="1"/>
</dbReference>
<evidence type="ECO:0000259" key="7">
    <source>
        <dbReference type="PROSITE" id="PS50850"/>
    </source>
</evidence>
<feature type="transmembrane region" description="Helical" evidence="6">
    <location>
        <begin position="101"/>
        <end position="122"/>
    </location>
</feature>
<proteinExistence type="predicted"/>
<dbReference type="Gene3D" id="1.20.1250.20">
    <property type="entry name" value="MFS general substrate transporter like domains"/>
    <property type="match status" value="1"/>
</dbReference>
<dbReference type="PROSITE" id="PS00217">
    <property type="entry name" value="SUGAR_TRANSPORT_2"/>
    <property type="match status" value="1"/>
</dbReference>
<dbReference type="InterPro" id="IPR005829">
    <property type="entry name" value="Sugar_transporter_CS"/>
</dbReference>
<accession>A0A6A4ZVJ6</accession>
<keyword evidence="2" id="KW-0813">Transport</keyword>
<evidence type="ECO:0000256" key="5">
    <source>
        <dbReference type="ARBA" id="ARBA00023136"/>
    </source>
</evidence>
<feature type="transmembrane region" description="Helical" evidence="6">
    <location>
        <begin position="277"/>
        <end position="297"/>
    </location>
</feature>
<feature type="non-terminal residue" evidence="8">
    <location>
        <position position="352"/>
    </location>
</feature>
<evidence type="ECO:0000313" key="8">
    <source>
        <dbReference type="EMBL" id="KAF0717087.1"/>
    </source>
</evidence>
<feature type="transmembrane region" description="Helical" evidence="6">
    <location>
        <begin position="71"/>
        <end position="89"/>
    </location>
</feature>
<feature type="transmembrane region" description="Helical" evidence="6">
    <location>
        <begin position="185"/>
        <end position="204"/>
    </location>
</feature>
<comment type="subcellular location">
    <subcellularLocation>
        <location evidence="1">Membrane</location>
        <topology evidence="1">Multi-pass membrane protein</topology>
    </subcellularLocation>
</comment>
<evidence type="ECO:0000256" key="3">
    <source>
        <dbReference type="ARBA" id="ARBA00022692"/>
    </source>
</evidence>
<reference evidence="8" key="1">
    <citation type="submission" date="2019-06" db="EMBL/GenBank/DDBJ databases">
        <title>Genomics analysis of Aphanomyces spp. identifies a new class of oomycete effector associated with host adaptation.</title>
        <authorList>
            <person name="Gaulin E."/>
        </authorList>
    </citation>
    <scope>NUCLEOTIDE SEQUENCE</scope>
    <source>
        <strain evidence="8">CBS 578.67</strain>
    </source>
</reference>
<feature type="transmembrane region" description="Helical" evidence="6">
    <location>
        <begin position="159"/>
        <end position="179"/>
    </location>
</feature>
<dbReference type="InterPro" id="IPR036259">
    <property type="entry name" value="MFS_trans_sf"/>
</dbReference>
<keyword evidence="4 6" id="KW-1133">Transmembrane helix</keyword>
<keyword evidence="5 6" id="KW-0472">Membrane</keyword>
<dbReference type="GO" id="GO:0016020">
    <property type="term" value="C:membrane"/>
    <property type="evidence" value="ECO:0007669"/>
    <property type="project" value="UniProtKB-SubCell"/>
</dbReference>
<dbReference type="PANTHER" id="PTHR23511:SF5">
    <property type="entry name" value="MAJOR FACILITATOR-TYPE TRANSPORTER HXNZ-RELATED"/>
    <property type="match status" value="1"/>
</dbReference>
<dbReference type="SUPFAM" id="SSF103473">
    <property type="entry name" value="MFS general substrate transporter"/>
    <property type="match status" value="1"/>
</dbReference>
<evidence type="ECO:0000256" key="2">
    <source>
        <dbReference type="ARBA" id="ARBA00022448"/>
    </source>
</evidence>
<dbReference type="PROSITE" id="PS50850">
    <property type="entry name" value="MFS"/>
    <property type="match status" value="1"/>
</dbReference>
<dbReference type="OrthoDB" id="4139357at2759"/>
<name>A0A6A4ZVJ6_9STRA</name>
<feature type="transmembrane region" description="Helical" evidence="6">
    <location>
        <begin position="317"/>
        <end position="336"/>
    </location>
</feature>
<feature type="domain" description="Major facilitator superfamily (MFS) profile" evidence="7">
    <location>
        <begin position="30"/>
        <end position="352"/>
    </location>
</feature>
<comment type="caution">
    <text evidence="8">The sequence shown here is derived from an EMBL/GenBank/DDBJ whole genome shotgun (WGS) entry which is preliminary data.</text>
</comment>
<dbReference type="PANTHER" id="PTHR23511">
    <property type="entry name" value="SYNAPTIC VESICLE GLYCOPROTEIN 2"/>
    <property type="match status" value="1"/>
</dbReference>
<dbReference type="InterPro" id="IPR005828">
    <property type="entry name" value="MFS_sugar_transport-like"/>
</dbReference>
<keyword evidence="3 6" id="KW-0812">Transmembrane</keyword>
<dbReference type="AlphaFoldDB" id="A0A6A4ZVJ6"/>
<evidence type="ECO:0000256" key="6">
    <source>
        <dbReference type="SAM" id="Phobius"/>
    </source>
</evidence>
<dbReference type="GO" id="GO:0022857">
    <property type="term" value="F:transmembrane transporter activity"/>
    <property type="evidence" value="ECO:0007669"/>
    <property type="project" value="InterPro"/>
</dbReference>
<evidence type="ECO:0000256" key="1">
    <source>
        <dbReference type="ARBA" id="ARBA00004141"/>
    </source>
</evidence>
<organism evidence="8">
    <name type="scientific">Aphanomyces stellatus</name>
    <dbReference type="NCBI Taxonomy" id="120398"/>
    <lineage>
        <taxon>Eukaryota</taxon>
        <taxon>Sar</taxon>
        <taxon>Stramenopiles</taxon>
        <taxon>Oomycota</taxon>
        <taxon>Saprolegniomycetes</taxon>
        <taxon>Saprolegniales</taxon>
        <taxon>Verrucalvaceae</taxon>
        <taxon>Aphanomyces</taxon>
    </lineage>
</organism>
<dbReference type="InterPro" id="IPR020846">
    <property type="entry name" value="MFS_dom"/>
</dbReference>
<evidence type="ECO:0000256" key="4">
    <source>
        <dbReference type="ARBA" id="ARBA00022989"/>
    </source>
</evidence>
<protein>
    <recommendedName>
        <fullName evidence="7">Major facilitator superfamily (MFS) profile domain-containing protein</fullName>
    </recommendedName>
</protein>
<dbReference type="EMBL" id="VJMH01000306">
    <property type="protein sequence ID" value="KAF0717087.1"/>
    <property type="molecule type" value="Genomic_DNA"/>
</dbReference>
<sequence length="352" mass="38599">MSANVQEITRRLDALPTTGCLGISGHYWFLLLKVGVCWAMDSMDTFIFIYLGLVPGGWATEIGIPIGSREAGLLGSAAFAGSLFGSFLFGQLADLYGRKSMFMVTVLVFMVGTLLCGASSSFGLLLTFRFLAGFGLGGELPVASALVQEMVPTSVRGRIIVILESFWAIGCMIAVALSFELIKHVSWRVVFYISAIPAIWVVVIRASVPESPKWLASVGRMDEAEAIVAKIEQAHGVADNSADKAEITSTEVSIWSNLTQRERVGLLFQGEFLSRTLVLWTVWTGISFSYFSIFIWLPILRASDYDINGSTWDTLFIVFWQLPGYVSAAYVVEIFGRKMTLFVYLMGSFASA</sequence>